<dbReference type="InterPro" id="IPR003661">
    <property type="entry name" value="HisK_dim/P_dom"/>
</dbReference>
<dbReference type="InterPro" id="IPR003961">
    <property type="entry name" value="FN3_dom"/>
</dbReference>
<reference evidence="12 13" key="1">
    <citation type="submission" date="2021-01" db="EMBL/GenBank/DDBJ databases">
        <title>Carboxyliciviraga sp.nov., isolated from coastal sediments.</title>
        <authorList>
            <person name="Lu D."/>
            <person name="Zhang T."/>
        </authorList>
    </citation>
    <scope>NUCLEOTIDE SEQUENCE [LARGE SCALE GENOMIC DNA]</scope>
    <source>
        <strain evidence="12 13">N1Y132</strain>
    </source>
</reference>
<keyword evidence="3 7" id="KW-0597">Phosphoprotein</keyword>
<evidence type="ECO:0000256" key="5">
    <source>
        <dbReference type="ARBA" id="ARBA00023125"/>
    </source>
</evidence>
<dbReference type="InterPro" id="IPR005467">
    <property type="entry name" value="His_kinase_dom"/>
</dbReference>
<dbReference type="Gene3D" id="3.40.50.2300">
    <property type="match status" value="1"/>
</dbReference>
<evidence type="ECO:0000256" key="1">
    <source>
        <dbReference type="ARBA" id="ARBA00000085"/>
    </source>
</evidence>
<dbReference type="RefSeq" id="WP_200466182.1">
    <property type="nucleotide sequence ID" value="NZ_JAENRR010000047.1"/>
</dbReference>
<dbReference type="InterPro" id="IPR011006">
    <property type="entry name" value="CheY-like_superfamily"/>
</dbReference>
<evidence type="ECO:0000259" key="9">
    <source>
        <dbReference type="PROSITE" id="PS01124"/>
    </source>
</evidence>
<feature type="domain" description="Histidine kinase" evidence="10">
    <location>
        <begin position="878"/>
        <end position="1097"/>
    </location>
</feature>
<dbReference type="SUPFAM" id="SSF47384">
    <property type="entry name" value="Homodimeric domain of signal transducing histidine kinase"/>
    <property type="match status" value="1"/>
</dbReference>
<dbReference type="InterPro" id="IPR015943">
    <property type="entry name" value="WD40/YVTN_repeat-like_dom_sf"/>
</dbReference>
<evidence type="ECO:0000256" key="3">
    <source>
        <dbReference type="ARBA" id="ARBA00022553"/>
    </source>
</evidence>
<dbReference type="Pfam" id="PF07494">
    <property type="entry name" value="Reg_prop"/>
    <property type="match status" value="6"/>
</dbReference>
<dbReference type="PANTHER" id="PTHR43547">
    <property type="entry name" value="TWO-COMPONENT HISTIDINE KINASE"/>
    <property type="match status" value="1"/>
</dbReference>
<feature type="domain" description="Response regulatory" evidence="11">
    <location>
        <begin position="1137"/>
        <end position="1252"/>
    </location>
</feature>
<dbReference type="SUPFAM" id="SSF55874">
    <property type="entry name" value="ATPase domain of HSP90 chaperone/DNA topoisomerase II/histidine kinase"/>
    <property type="match status" value="1"/>
</dbReference>
<evidence type="ECO:0000259" key="11">
    <source>
        <dbReference type="PROSITE" id="PS50110"/>
    </source>
</evidence>
<dbReference type="SMART" id="SM00388">
    <property type="entry name" value="HisKA"/>
    <property type="match status" value="1"/>
</dbReference>
<dbReference type="SMART" id="SM00342">
    <property type="entry name" value="HTH_ARAC"/>
    <property type="match status" value="1"/>
</dbReference>
<keyword evidence="13" id="KW-1185">Reference proteome</keyword>
<feature type="signal peptide" evidence="8">
    <location>
        <begin position="1"/>
        <end position="22"/>
    </location>
</feature>
<dbReference type="PROSITE" id="PS50110">
    <property type="entry name" value="RESPONSE_REGULATORY"/>
    <property type="match status" value="1"/>
</dbReference>
<dbReference type="SMART" id="SM00387">
    <property type="entry name" value="HATPase_c"/>
    <property type="match status" value="1"/>
</dbReference>
<dbReference type="InterPro" id="IPR013783">
    <property type="entry name" value="Ig-like_fold"/>
</dbReference>
<dbReference type="InterPro" id="IPR009057">
    <property type="entry name" value="Homeodomain-like_sf"/>
</dbReference>
<dbReference type="SUPFAM" id="SSF52172">
    <property type="entry name" value="CheY-like"/>
    <property type="match status" value="1"/>
</dbReference>
<keyword evidence="8" id="KW-0732">Signal</keyword>
<dbReference type="Gene3D" id="1.10.287.130">
    <property type="match status" value="1"/>
</dbReference>
<dbReference type="Pfam" id="PF12833">
    <property type="entry name" value="HTH_18"/>
    <property type="match status" value="1"/>
</dbReference>
<dbReference type="InterPro" id="IPR018062">
    <property type="entry name" value="HTH_AraC-typ_CS"/>
</dbReference>
<dbReference type="Gene3D" id="2.60.40.10">
    <property type="entry name" value="Immunoglobulins"/>
    <property type="match status" value="1"/>
</dbReference>
<dbReference type="EC" id="2.7.13.3" evidence="2"/>
<dbReference type="Gene3D" id="1.10.10.60">
    <property type="entry name" value="Homeodomain-like"/>
    <property type="match status" value="1"/>
</dbReference>
<dbReference type="EMBL" id="JAENRR010000047">
    <property type="protein sequence ID" value="MBK3518961.1"/>
    <property type="molecule type" value="Genomic_DNA"/>
</dbReference>
<evidence type="ECO:0000256" key="7">
    <source>
        <dbReference type="PROSITE-ProRule" id="PRU00169"/>
    </source>
</evidence>
<keyword evidence="5" id="KW-0238">DNA-binding</keyword>
<evidence type="ECO:0000256" key="4">
    <source>
        <dbReference type="ARBA" id="ARBA00023015"/>
    </source>
</evidence>
<dbReference type="Pfam" id="PF00512">
    <property type="entry name" value="HisKA"/>
    <property type="match status" value="1"/>
</dbReference>
<dbReference type="InterPro" id="IPR036097">
    <property type="entry name" value="HisK_dim/P_sf"/>
</dbReference>
<dbReference type="SUPFAM" id="SSF46689">
    <property type="entry name" value="Homeodomain-like"/>
    <property type="match status" value="1"/>
</dbReference>
<feature type="chain" id="PRO_5045873903" description="histidine kinase" evidence="8">
    <location>
        <begin position="23"/>
        <end position="1391"/>
    </location>
</feature>
<dbReference type="Gene3D" id="3.30.565.10">
    <property type="entry name" value="Histidine kinase-like ATPase, C-terminal domain"/>
    <property type="match status" value="1"/>
</dbReference>
<evidence type="ECO:0000259" key="10">
    <source>
        <dbReference type="PROSITE" id="PS50109"/>
    </source>
</evidence>
<dbReference type="InterPro" id="IPR011123">
    <property type="entry name" value="Y_Y_Y"/>
</dbReference>
<dbReference type="PANTHER" id="PTHR43547:SF2">
    <property type="entry name" value="HYBRID SIGNAL TRANSDUCTION HISTIDINE KINASE C"/>
    <property type="match status" value="1"/>
</dbReference>
<comment type="catalytic activity">
    <reaction evidence="1">
        <text>ATP + protein L-histidine = ADP + protein N-phospho-L-histidine.</text>
        <dbReference type="EC" id="2.7.13.3"/>
    </reaction>
</comment>
<proteinExistence type="predicted"/>
<protein>
    <recommendedName>
        <fullName evidence="2">histidine kinase</fullName>
        <ecNumber evidence="2">2.7.13.3</ecNumber>
    </recommendedName>
</protein>
<dbReference type="SUPFAM" id="SSF50998">
    <property type="entry name" value="Quinoprotein alcohol dehydrogenase-like"/>
    <property type="match status" value="1"/>
</dbReference>
<dbReference type="PROSITE" id="PS50109">
    <property type="entry name" value="HIS_KIN"/>
    <property type="match status" value="1"/>
</dbReference>
<evidence type="ECO:0000256" key="6">
    <source>
        <dbReference type="ARBA" id="ARBA00023163"/>
    </source>
</evidence>
<dbReference type="CDD" id="cd00063">
    <property type="entry name" value="FN3"/>
    <property type="match status" value="1"/>
</dbReference>
<dbReference type="InterPro" id="IPR036890">
    <property type="entry name" value="HATPase_C_sf"/>
</dbReference>
<dbReference type="Gene3D" id="2.130.10.10">
    <property type="entry name" value="YVTN repeat-like/Quinoprotein amine dehydrogenase"/>
    <property type="match status" value="2"/>
</dbReference>
<dbReference type="PROSITE" id="PS00041">
    <property type="entry name" value="HTH_ARAC_FAMILY_1"/>
    <property type="match status" value="1"/>
</dbReference>
<dbReference type="PRINTS" id="PR00344">
    <property type="entry name" value="BCTRLSENSOR"/>
</dbReference>
<dbReference type="InterPro" id="IPR003594">
    <property type="entry name" value="HATPase_dom"/>
</dbReference>
<organism evidence="12 13">
    <name type="scientific">Carboxylicivirga marina</name>
    <dbReference type="NCBI Taxonomy" id="2800988"/>
    <lineage>
        <taxon>Bacteria</taxon>
        <taxon>Pseudomonadati</taxon>
        <taxon>Bacteroidota</taxon>
        <taxon>Bacteroidia</taxon>
        <taxon>Marinilabiliales</taxon>
        <taxon>Marinilabiliaceae</taxon>
        <taxon>Carboxylicivirga</taxon>
    </lineage>
</organism>
<dbReference type="Proteomes" id="UP000605676">
    <property type="component" value="Unassembled WGS sequence"/>
</dbReference>
<evidence type="ECO:0000313" key="13">
    <source>
        <dbReference type="Proteomes" id="UP000605676"/>
    </source>
</evidence>
<evidence type="ECO:0000256" key="8">
    <source>
        <dbReference type="SAM" id="SignalP"/>
    </source>
</evidence>
<feature type="domain" description="HTH araC/xylS-type" evidence="9">
    <location>
        <begin position="1283"/>
        <end position="1382"/>
    </location>
</feature>
<keyword evidence="4" id="KW-0805">Transcription regulation</keyword>
<dbReference type="Pfam" id="PF07495">
    <property type="entry name" value="Y_Y_Y"/>
    <property type="match status" value="1"/>
</dbReference>
<dbReference type="Pfam" id="PF00072">
    <property type="entry name" value="Response_reg"/>
    <property type="match status" value="1"/>
</dbReference>
<feature type="modified residue" description="4-aspartylphosphate" evidence="7">
    <location>
        <position position="1185"/>
    </location>
</feature>
<dbReference type="InterPro" id="IPR001789">
    <property type="entry name" value="Sig_transdc_resp-reg_receiver"/>
</dbReference>
<dbReference type="InterPro" id="IPR011047">
    <property type="entry name" value="Quinoprotein_ADH-like_sf"/>
</dbReference>
<name>A0ABS1HMS2_9BACT</name>
<dbReference type="InterPro" id="IPR018060">
    <property type="entry name" value="HTH_AraC"/>
</dbReference>
<dbReference type="InterPro" id="IPR004358">
    <property type="entry name" value="Sig_transdc_His_kin-like_C"/>
</dbReference>
<dbReference type="PROSITE" id="PS01124">
    <property type="entry name" value="HTH_ARAC_FAMILY_2"/>
    <property type="match status" value="1"/>
</dbReference>
<evidence type="ECO:0000313" key="12">
    <source>
        <dbReference type="EMBL" id="MBK3518961.1"/>
    </source>
</evidence>
<dbReference type="CDD" id="cd00082">
    <property type="entry name" value="HisKA"/>
    <property type="match status" value="1"/>
</dbReference>
<dbReference type="SMART" id="SM00448">
    <property type="entry name" value="REC"/>
    <property type="match status" value="1"/>
</dbReference>
<accession>A0ABS1HMS2</accession>
<comment type="caution">
    <text evidence="12">The sequence shown here is derived from an EMBL/GenBank/DDBJ whole genome shotgun (WGS) entry which is preliminary data.</text>
</comment>
<dbReference type="SUPFAM" id="SSF63829">
    <property type="entry name" value="Calcium-dependent phosphotriesterase"/>
    <property type="match status" value="2"/>
</dbReference>
<keyword evidence="6" id="KW-0804">Transcription</keyword>
<dbReference type="Pfam" id="PF02518">
    <property type="entry name" value="HATPase_c"/>
    <property type="match status" value="1"/>
</dbReference>
<evidence type="ECO:0000256" key="2">
    <source>
        <dbReference type="ARBA" id="ARBA00012438"/>
    </source>
</evidence>
<dbReference type="InterPro" id="IPR011110">
    <property type="entry name" value="Reg_prop"/>
</dbReference>
<sequence>MLRKPHAYLIIIALYISTAVLSAQEQHYSTQNITTKDGLADNNIHCILQDTYGFMWFGSEEGLHRYDGYSIDVFRHDANIPHSLSANIVRALYEDNYGRLWIGTDGGGISIFDLKSELFIDINDSQFELTSDEIFCFAHSIDDHLWVGTKNGLNHIKVGGDNASPILNITHYQHDPADKQSLIYPHVYSVLEDKNGSLWAGTTEGGLSRLDKGKHSFVNYDADEKPGAISSRAIMAIYEDYQGQLWFGTWAHGLNLYNRESDSFITYVHVANDSSTISHDNVYALCEDDDNNLWAGTYDGGLNQLVRTPNPSTYKFIRFKESENTLKSLFKNKVKVIYPDKQGNLWAGTLGGGVIKVFKERDNFMHLKITLPNYTDANRINRVANNGDGGLLVSSQSGLFELTKVIDGTGLFKAIQADSTRTPNLYKQDVTTVYKEGDDQLWVGTRDNGLLHFTHKNGSLVGFKQYTMYKPSKHKISGNEIKHIFKRNKHLWVITNNGINILNNKSQRFVSTKSDGSSLFPVDEIFTCYYLDNDKIWLGTEFEGLYCFSIDGDIKGGQLLYHYYEDSNPISLADRQVLTIKGAPNGQLWVGTAKGLHLINPQKGTNTVYKEKDGLPSSAVSQIYKADEKNMWLGTLQGLASFNTETGVITPYFMSGGFSANYFSPGNMVKMDNGLLAMPTHEGIVAFYPDSVHRNPYDAKPVLRRISLSGKELKPNVEINNRIVIDKAISLTDEIKLRHNENVIQIEFASLSYVEQEKNNYMYKLEGLESEWNNTNASHRSVIYSNLSPNTYIFRLKATNSDGEWSEHEATLKIVIKPPFYKTWYAYVGYFILLLGGFISAQKIIVTRVKEREHLNREKVARDKEALLHQMKIRFFTNISHEFRTPLTLIAGPLQEMLDYDSTLSTASKSQLELMKNNTDRLLRLINQLMDFRKVTQGNMHLSIRERNINSFIKRIAESFQGIADQKQIHFDCHIDSKPLLVWFDSEKLETIIFNLLSNAFKYTPADGHIKIELIVKKDKQLQLQVSDTGSGVPDEDKEKIFERFFQSEHNQSIGGAGTGVGLSLVKELVEMHKGQIRIEDNAPNGAIFHVDFSGNKKHFNADEIIEEQSTEQNVSSNDVDTQISQEILTESGDKPKVLIVEDQMDLRNHLSQILQVHYRVDEAANGVEGLEKASSSLPDIIISDVMMPEMDGFTFCDKLRTNVITSHIPIIMLTALDNVDSKREGLESGADAYVVKPFDKQLLVTQIQNLLSNRQLLKSRFKEQWDFVEEIATTSTDQQFVNRAIQTVEENMSDAAFNVSELVKKMNVSRTLLHMKLRELTGQSTSEFIRTIRLKQAAKLLKQGELNVSEVTYQVGFNDPKYFSKSFKSLFGVTPTIFQKGDASGGELTK</sequence>
<gene>
    <name evidence="12" type="ORF">JIV24_16560</name>
</gene>